<sequence length="302" mass="32786">MIAAQEGTWDSGMPYLCAGAGPPLLFMPGLSTHHRQPRGFDRRTQLAQIAPWTTTRRVWWVNRRPGLPPGTTIADLAHDYAVAMPGRFPGPVDVLGVSTGGSVALQLALDHPQLVRRLVLVVSAAHLGPGRDVQRRAAAAVRAGHPRRAMAALAATTGARPWSRGLLWVLGWLLEPSGARHGYDDFLVVVDAEDRFDVTARLGEVTCPVLVLGGDRDGFYGADLFREVADGVQRGRAVVRPGVGHLGVMSGDRWVRDASSFLDTPDAPGFPGTWQPPSSRPDNRQVRRGRMIIGTGRRRERT</sequence>
<name>M2YTY6_9NOCA</name>
<dbReference type="InterPro" id="IPR000073">
    <property type="entry name" value="AB_hydrolase_1"/>
</dbReference>
<feature type="compositionally biased region" description="Basic residues" evidence="1">
    <location>
        <begin position="286"/>
        <end position="302"/>
    </location>
</feature>
<feature type="region of interest" description="Disordered" evidence="1">
    <location>
        <begin position="266"/>
        <end position="302"/>
    </location>
</feature>
<dbReference type="AlphaFoldDB" id="M2YTY6"/>
<evidence type="ECO:0000313" key="4">
    <source>
        <dbReference type="Proteomes" id="UP000011731"/>
    </source>
</evidence>
<dbReference type="RefSeq" id="WP_003936198.1">
    <property type="nucleotide sequence ID" value="NZ_AOEX01000032.1"/>
</dbReference>
<dbReference type="PATRIC" id="fig|1278076.4.peg.2188"/>
<proteinExistence type="predicted"/>
<comment type="caution">
    <text evidence="3">The sequence shown here is derived from an EMBL/GenBank/DDBJ whole genome shotgun (WGS) entry which is preliminary data.</text>
</comment>
<dbReference type="PANTHER" id="PTHR43689:SF8">
    <property type="entry name" value="ALPHA_BETA-HYDROLASES SUPERFAMILY PROTEIN"/>
    <property type="match status" value="1"/>
</dbReference>
<keyword evidence="4" id="KW-1185">Reference proteome</keyword>
<dbReference type="SUPFAM" id="SSF53474">
    <property type="entry name" value="alpha/beta-Hydrolases"/>
    <property type="match status" value="1"/>
</dbReference>
<reference evidence="3 4" key="1">
    <citation type="journal article" date="2013" name="Genome Announc.">
        <title>Draft Genome Sequence of Rhodococcus ruber Strain BKS 20-38.</title>
        <authorList>
            <person name="Bala M."/>
            <person name="Kumar S."/>
            <person name="Raghava G.P."/>
            <person name="Mayilraj S."/>
        </authorList>
    </citation>
    <scope>NUCLEOTIDE SEQUENCE [LARGE SCALE GENOMIC DNA]</scope>
    <source>
        <strain evidence="3 4">BKS 20-38</strain>
    </source>
</reference>
<organism evidence="3 4">
    <name type="scientific">Rhodococcus ruber BKS 20-38</name>
    <dbReference type="NCBI Taxonomy" id="1278076"/>
    <lineage>
        <taxon>Bacteria</taxon>
        <taxon>Bacillati</taxon>
        <taxon>Actinomycetota</taxon>
        <taxon>Actinomycetes</taxon>
        <taxon>Mycobacteriales</taxon>
        <taxon>Nocardiaceae</taxon>
        <taxon>Rhodococcus</taxon>
    </lineage>
</organism>
<accession>M2YTY6</accession>
<dbReference type="Gene3D" id="3.40.50.1820">
    <property type="entry name" value="alpha/beta hydrolase"/>
    <property type="match status" value="1"/>
</dbReference>
<evidence type="ECO:0000259" key="2">
    <source>
        <dbReference type="Pfam" id="PF00561"/>
    </source>
</evidence>
<dbReference type="GO" id="GO:0003824">
    <property type="term" value="F:catalytic activity"/>
    <property type="evidence" value="ECO:0007669"/>
    <property type="project" value="UniProtKB-ARBA"/>
</dbReference>
<dbReference type="PANTHER" id="PTHR43689">
    <property type="entry name" value="HYDROLASE"/>
    <property type="match status" value="1"/>
</dbReference>
<evidence type="ECO:0000256" key="1">
    <source>
        <dbReference type="SAM" id="MobiDB-lite"/>
    </source>
</evidence>
<dbReference type="Proteomes" id="UP000011731">
    <property type="component" value="Unassembled WGS sequence"/>
</dbReference>
<gene>
    <name evidence="3" type="ORF">G352_10502</name>
</gene>
<dbReference type="InterPro" id="IPR029058">
    <property type="entry name" value="AB_hydrolase_fold"/>
</dbReference>
<evidence type="ECO:0000313" key="3">
    <source>
        <dbReference type="EMBL" id="EME65410.1"/>
    </source>
</evidence>
<dbReference type="EMBL" id="AOEX01000032">
    <property type="protein sequence ID" value="EME65410.1"/>
    <property type="molecule type" value="Genomic_DNA"/>
</dbReference>
<feature type="domain" description="AB hydrolase-1" evidence="2">
    <location>
        <begin position="90"/>
        <end position="248"/>
    </location>
</feature>
<protein>
    <submittedName>
        <fullName evidence="3">Putative carboxylesterase bioH (Biotin synthesis protein bioH)</fullName>
    </submittedName>
</protein>
<dbReference type="PRINTS" id="PR00111">
    <property type="entry name" value="ABHYDROLASE"/>
</dbReference>
<dbReference type="Pfam" id="PF00561">
    <property type="entry name" value="Abhydrolase_1"/>
    <property type="match status" value="1"/>
</dbReference>